<evidence type="ECO:0000256" key="1">
    <source>
        <dbReference type="SAM" id="SignalP"/>
    </source>
</evidence>
<comment type="caution">
    <text evidence="2">The sequence shown here is derived from an EMBL/GenBank/DDBJ whole genome shotgun (WGS) entry which is preliminary data.</text>
</comment>
<evidence type="ECO:0000313" key="2">
    <source>
        <dbReference type="EMBL" id="KAK3325444.1"/>
    </source>
</evidence>
<dbReference type="Proteomes" id="UP001283341">
    <property type="component" value="Unassembled WGS sequence"/>
</dbReference>
<accession>A0AAE0MBZ0</accession>
<protein>
    <submittedName>
        <fullName evidence="2">Uncharacterized protein</fullName>
    </submittedName>
</protein>
<sequence>MNSLLGSVLLVGWGWGLPVHPSIPRQCARLGYPSTPGCPGPGGGTAWRLEDPEPVIGLEGALITVTHLTHRLLNQPVDLPVGDSLRVYDAMTGRWMTHNPNICRAI</sequence>
<gene>
    <name evidence="2" type="ORF">B0H66DRAFT_548319</name>
</gene>
<reference evidence="2" key="1">
    <citation type="journal article" date="2023" name="Mol. Phylogenet. Evol.">
        <title>Genome-scale phylogeny and comparative genomics of the fungal order Sordariales.</title>
        <authorList>
            <person name="Hensen N."/>
            <person name="Bonometti L."/>
            <person name="Westerberg I."/>
            <person name="Brannstrom I.O."/>
            <person name="Guillou S."/>
            <person name="Cros-Aarteil S."/>
            <person name="Calhoun S."/>
            <person name="Haridas S."/>
            <person name="Kuo A."/>
            <person name="Mondo S."/>
            <person name="Pangilinan J."/>
            <person name="Riley R."/>
            <person name="LaButti K."/>
            <person name="Andreopoulos B."/>
            <person name="Lipzen A."/>
            <person name="Chen C."/>
            <person name="Yan M."/>
            <person name="Daum C."/>
            <person name="Ng V."/>
            <person name="Clum A."/>
            <person name="Steindorff A."/>
            <person name="Ohm R.A."/>
            <person name="Martin F."/>
            <person name="Silar P."/>
            <person name="Natvig D.O."/>
            <person name="Lalanne C."/>
            <person name="Gautier V."/>
            <person name="Ament-Velasquez S.L."/>
            <person name="Kruys A."/>
            <person name="Hutchinson M.I."/>
            <person name="Powell A.J."/>
            <person name="Barry K."/>
            <person name="Miller A.N."/>
            <person name="Grigoriev I.V."/>
            <person name="Debuchy R."/>
            <person name="Gladieux P."/>
            <person name="Hiltunen Thoren M."/>
            <person name="Johannesson H."/>
        </authorList>
    </citation>
    <scope>NUCLEOTIDE SEQUENCE</scope>
    <source>
        <strain evidence="2">CBS 118394</strain>
    </source>
</reference>
<keyword evidence="1" id="KW-0732">Signal</keyword>
<reference evidence="2" key="2">
    <citation type="submission" date="2023-06" db="EMBL/GenBank/DDBJ databases">
        <authorList>
            <consortium name="Lawrence Berkeley National Laboratory"/>
            <person name="Haridas S."/>
            <person name="Hensen N."/>
            <person name="Bonometti L."/>
            <person name="Westerberg I."/>
            <person name="Brannstrom I.O."/>
            <person name="Guillou S."/>
            <person name="Cros-Aarteil S."/>
            <person name="Calhoun S."/>
            <person name="Kuo A."/>
            <person name="Mondo S."/>
            <person name="Pangilinan J."/>
            <person name="Riley R."/>
            <person name="Labutti K."/>
            <person name="Andreopoulos B."/>
            <person name="Lipzen A."/>
            <person name="Chen C."/>
            <person name="Yanf M."/>
            <person name="Daum C."/>
            <person name="Ng V."/>
            <person name="Clum A."/>
            <person name="Steindorff A."/>
            <person name="Ohm R."/>
            <person name="Martin F."/>
            <person name="Silar P."/>
            <person name="Natvig D."/>
            <person name="Lalanne C."/>
            <person name="Gautier V."/>
            <person name="Ament-Velasquez S.L."/>
            <person name="Kruys A."/>
            <person name="Hutchinson M.I."/>
            <person name="Powell A.J."/>
            <person name="Barry K."/>
            <person name="Miller A.N."/>
            <person name="Grigoriev I.V."/>
            <person name="Debuchy R."/>
            <person name="Gladieux P."/>
            <person name="Thoren M.H."/>
            <person name="Johannesson H."/>
        </authorList>
    </citation>
    <scope>NUCLEOTIDE SEQUENCE</scope>
    <source>
        <strain evidence="2">CBS 118394</strain>
    </source>
</reference>
<keyword evidence="3" id="KW-1185">Reference proteome</keyword>
<dbReference type="AlphaFoldDB" id="A0AAE0MBZ0"/>
<organism evidence="2 3">
    <name type="scientific">Apodospora peruviana</name>
    <dbReference type="NCBI Taxonomy" id="516989"/>
    <lineage>
        <taxon>Eukaryota</taxon>
        <taxon>Fungi</taxon>
        <taxon>Dikarya</taxon>
        <taxon>Ascomycota</taxon>
        <taxon>Pezizomycotina</taxon>
        <taxon>Sordariomycetes</taxon>
        <taxon>Sordariomycetidae</taxon>
        <taxon>Sordariales</taxon>
        <taxon>Lasiosphaeriaceae</taxon>
        <taxon>Apodospora</taxon>
    </lineage>
</organism>
<feature type="signal peptide" evidence="1">
    <location>
        <begin position="1"/>
        <end position="16"/>
    </location>
</feature>
<proteinExistence type="predicted"/>
<name>A0AAE0MBZ0_9PEZI</name>
<dbReference type="EMBL" id="JAUEDM010000002">
    <property type="protein sequence ID" value="KAK3325444.1"/>
    <property type="molecule type" value="Genomic_DNA"/>
</dbReference>
<evidence type="ECO:0000313" key="3">
    <source>
        <dbReference type="Proteomes" id="UP001283341"/>
    </source>
</evidence>
<feature type="chain" id="PRO_5042246654" evidence="1">
    <location>
        <begin position="17"/>
        <end position="106"/>
    </location>
</feature>